<reference evidence="4" key="1">
    <citation type="submission" date="2017-11" db="EMBL/GenBank/DDBJ databases">
        <authorList>
            <person name="Kuznetsova I."/>
            <person name="Sazanova A."/>
            <person name="Chirak E."/>
            <person name="Safronova V."/>
            <person name="Willems A."/>
        </authorList>
    </citation>
    <scope>NUCLEOTIDE SEQUENCE [LARGE SCALE GENOMIC DNA]</scope>
    <source>
        <strain evidence="4">CCBAU 03422</strain>
    </source>
</reference>
<dbReference type="InterPro" id="IPR014710">
    <property type="entry name" value="RmlC-like_jellyroll"/>
</dbReference>
<dbReference type="PANTHER" id="PTHR35848">
    <property type="entry name" value="OXALATE-BINDING PROTEIN"/>
    <property type="match status" value="1"/>
</dbReference>
<dbReference type="AlphaFoldDB" id="A0A2P7BER4"/>
<keyword evidence="4" id="KW-1185">Reference proteome</keyword>
<evidence type="ECO:0000313" key="3">
    <source>
        <dbReference type="EMBL" id="PSH64960.1"/>
    </source>
</evidence>
<dbReference type="InterPro" id="IPR011051">
    <property type="entry name" value="RmlC_Cupin_sf"/>
</dbReference>
<dbReference type="SUPFAM" id="SSF51182">
    <property type="entry name" value="RmlC-like cupins"/>
    <property type="match status" value="1"/>
</dbReference>
<dbReference type="InterPro" id="IPR017102">
    <property type="entry name" value="UCP037087"/>
</dbReference>
<dbReference type="EMBL" id="PGGM01000003">
    <property type="protein sequence ID" value="PSH64960.1"/>
    <property type="molecule type" value="Genomic_DNA"/>
</dbReference>
<comment type="caution">
    <text evidence="3">The sequence shown here is derived from an EMBL/GenBank/DDBJ whole genome shotgun (WGS) entry which is preliminary data.</text>
</comment>
<dbReference type="InterPro" id="IPR051610">
    <property type="entry name" value="GPI/OXD"/>
</dbReference>
<gene>
    <name evidence="3" type="ORF">CU103_07860</name>
</gene>
<name>A0A2P7BER4_9HYPH</name>
<dbReference type="RefSeq" id="WP_106663374.1">
    <property type="nucleotide sequence ID" value="NZ_PGGM01000003.1"/>
</dbReference>
<dbReference type="Proteomes" id="UP000241764">
    <property type="component" value="Unassembled WGS sequence"/>
</dbReference>
<keyword evidence="1" id="KW-0479">Metal-binding</keyword>
<dbReference type="InterPro" id="IPR013096">
    <property type="entry name" value="Cupin_2"/>
</dbReference>
<dbReference type="PIRSF" id="PIRSF037087">
    <property type="entry name" value="UCP037087"/>
    <property type="match status" value="1"/>
</dbReference>
<sequence>MDAKSKPTCRIVKPHHTYGGKQGLNYFEGIAAETVGSTGICMHILTIPPGARAKAHLHEAHETAIYVLSGEAHTWYGDRLEEHVVVHTGELFYIPAGVPHLPANLSNTPCTAVIARTDPNEQESVVLRPDLDELVPA</sequence>
<feature type="domain" description="Cupin type-2" evidence="2">
    <location>
        <begin position="44"/>
        <end position="113"/>
    </location>
</feature>
<dbReference type="Pfam" id="PF07883">
    <property type="entry name" value="Cupin_2"/>
    <property type="match status" value="1"/>
</dbReference>
<dbReference type="GO" id="GO:0046872">
    <property type="term" value="F:metal ion binding"/>
    <property type="evidence" value="ECO:0007669"/>
    <property type="project" value="UniProtKB-KW"/>
</dbReference>
<protein>
    <submittedName>
        <fullName evidence="3">Cupin</fullName>
    </submittedName>
</protein>
<organism evidence="3 4">
    <name type="scientific">Phyllobacterium sophorae</name>
    <dbReference type="NCBI Taxonomy" id="1520277"/>
    <lineage>
        <taxon>Bacteria</taxon>
        <taxon>Pseudomonadati</taxon>
        <taxon>Pseudomonadota</taxon>
        <taxon>Alphaproteobacteria</taxon>
        <taxon>Hyphomicrobiales</taxon>
        <taxon>Phyllobacteriaceae</taxon>
        <taxon>Phyllobacterium</taxon>
    </lineage>
</organism>
<evidence type="ECO:0000313" key="4">
    <source>
        <dbReference type="Proteomes" id="UP000241764"/>
    </source>
</evidence>
<dbReference type="CDD" id="cd02210">
    <property type="entry name" value="cupin_BLR2406-like"/>
    <property type="match status" value="1"/>
</dbReference>
<dbReference type="Gene3D" id="2.60.120.10">
    <property type="entry name" value="Jelly Rolls"/>
    <property type="match status" value="1"/>
</dbReference>
<accession>A0A2P7BER4</accession>
<dbReference type="OrthoDB" id="7271331at2"/>
<proteinExistence type="predicted"/>
<evidence type="ECO:0000259" key="2">
    <source>
        <dbReference type="Pfam" id="PF07883"/>
    </source>
</evidence>
<evidence type="ECO:0000256" key="1">
    <source>
        <dbReference type="ARBA" id="ARBA00022723"/>
    </source>
</evidence>